<organism evidence="2 3">
    <name type="scientific">Trametes pubescens</name>
    <name type="common">White-rot fungus</name>
    <dbReference type="NCBI Taxonomy" id="154538"/>
    <lineage>
        <taxon>Eukaryota</taxon>
        <taxon>Fungi</taxon>
        <taxon>Dikarya</taxon>
        <taxon>Basidiomycota</taxon>
        <taxon>Agaricomycotina</taxon>
        <taxon>Agaricomycetes</taxon>
        <taxon>Polyporales</taxon>
        <taxon>Polyporaceae</taxon>
        <taxon>Trametes</taxon>
    </lineage>
</organism>
<gene>
    <name evidence="2" type="ORF">TRAPUB_12797</name>
</gene>
<feature type="compositionally biased region" description="Low complexity" evidence="1">
    <location>
        <begin position="825"/>
        <end position="846"/>
    </location>
</feature>
<feature type="compositionally biased region" description="Polar residues" evidence="1">
    <location>
        <begin position="127"/>
        <end position="137"/>
    </location>
</feature>
<feature type="compositionally biased region" description="Low complexity" evidence="1">
    <location>
        <begin position="154"/>
        <end position="168"/>
    </location>
</feature>
<name>A0A1M2VSY9_TRAPU</name>
<feature type="region of interest" description="Disordered" evidence="1">
    <location>
        <begin position="546"/>
        <end position="614"/>
    </location>
</feature>
<dbReference type="OrthoDB" id="2804750at2759"/>
<feature type="compositionally biased region" description="Pro residues" evidence="1">
    <location>
        <begin position="418"/>
        <end position="433"/>
    </location>
</feature>
<reference evidence="2 3" key="1">
    <citation type="submission" date="2016-10" db="EMBL/GenBank/DDBJ databases">
        <title>Genome sequence of the basidiomycete white-rot fungus Trametes pubescens.</title>
        <authorList>
            <person name="Makela M.R."/>
            <person name="Granchi Z."/>
            <person name="Peng M."/>
            <person name="De Vries R.P."/>
            <person name="Grigoriev I."/>
            <person name="Riley R."/>
            <person name="Hilden K."/>
        </authorList>
    </citation>
    <scope>NUCLEOTIDE SEQUENCE [LARGE SCALE GENOMIC DNA]</scope>
    <source>
        <strain evidence="2 3">FBCC735</strain>
    </source>
</reference>
<feature type="compositionally biased region" description="Low complexity" evidence="1">
    <location>
        <begin position="397"/>
        <end position="417"/>
    </location>
</feature>
<comment type="caution">
    <text evidence="2">The sequence shown here is derived from an EMBL/GenBank/DDBJ whole genome shotgun (WGS) entry which is preliminary data.</text>
</comment>
<sequence>MPVPTHLADPTTPPKPKGKFSFLARKRKPSAASPASARTATEAAQRDKKNEGLPPVPSIGASPSHLPPAGSAAGASSQNATPASLPPLNVSPPSLGLPQLEGESSKIATPPRSGTHQRIPSGIPTATLRNLRTQKSTSFEHSRRSNDSHGRKQSSSSSSRPIITISPPHNVAEGTDSFHAPRSAPRPPSHLASRQPRESGLPTPSPSTATDRTGPDSPTSDAGSMTSVQSSMQFPIPSVDGPQGASSYKEESLLRRDHFEIGPSESAGQRRGTVSGSNQGALGSMGRTFMQERQQRRHVSVLHFNTKPKQEPKQEAVSATFPRVRRSGAHSDSPSTSGQSGNESTASSHGTVSALLRSKTTVVPASKKVPPPLLRTWHTPPSTGPPTEPLPSPPSSAPLQPLLLSSTSRTSGFSASSPPSPQKTLPPLPPTSPTAPTESARSSGSLGEAPPSPARSERATSPLHTPMRQDAVKKVLEDENASADELREALRTQTAKYSRLMAYLLTLTERHGMEKHEFLRRIETFEQDARRRERELKGLRWLVANSSQSGAAQGPQGQGERREGAPARADSSTLPGREPRGRQRSCSESVASPQTYLNMGFDSSPETGASPTAVRSAATGVLDSVRMSIDSPTGSTEEGLYEMQTTISQFIAPNATSPPTINQESQDAAVGRAGMSPTARLKRSNTLPGPDALAHLPVGSSKQKQARRTSSPVLPVSNNGSPATNVGSGTLTTRSSVKAGLGIGIDLSASRPSSPGAERDPHARSDSSTLSSSTLSSLPSLSTLSSALSSIPETPRMDAEFPLPKLTKRSEEDLGRPRTFHRRLSGSSLSSSTSSGTGTGSYTTSSRVSASPSIGQILDRSKQPEMDAILRKLRAYGHGSP</sequence>
<dbReference type="Proteomes" id="UP000184267">
    <property type="component" value="Unassembled WGS sequence"/>
</dbReference>
<feature type="compositionally biased region" description="Polar residues" evidence="1">
    <location>
        <begin position="652"/>
        <end position="666"/>
    </location>
</feature>
<evidence type="ECO:0000256" key="1">
    <source>
        <dbReference type="SAM" id="MobiDB-lite"/>
    </source>
</evidence>
<feature type="compositionally biased region" description="Polar residues" evidence="1">
    <location>
        <begin position="584"/>
        <end position="597"/>
    </location>
</feature>
<dbReference type="EMBL" id="MNAD01000749">
    <property type="protein sequence ID" value="OJT10704.1"/>
    <property type="molecule type" value="Genomic_DNA"/>
</dbReference>
<feature type="compositionally biased region" description="Polar residues" evidence="1">
    <location>
        <begin position="206"/>
        <end position="233"/>
    </location>
</feature>
<feature type="compositionally biased region" description="Polar residues" evidence="1">
    <location>
        <begin position="700"/>
        <end position="736"/>
    </location>
</feature>
<evidence type="ECO:0000313" key="2">
    <source>
        <dbReference type="EMBL" id="OJT10704.1"/>
    </source>
</evidence>
<feature type="region of interest" description="Disordered" evidence="1">
    <location>
        <begin position="1"/>
        <end position="484"/>
    </location>
</feature>
<feature type="compositionally biased region" description="Low complexity" evidence="1">
    <location>
        <begin position="60"/>
        <end position="98"/>
    </location>
</feature>
<feature type="compositionally biased region" description="Pro residues" evidence="1">
    <location>
        <begin position="382"/>
        <end position="396"/>
    </location>
</feature>
<feature type="compositionally biased region" description="Basic and acidic residues" evidence="1">
    <location>
        <begin position="248"/>
        <end position="260"/>
    </location>
</feature>
<feature type="compositionally biased region" description="Basic and acidic residues" evidence="1">
    <location>
        <begin position="138"/>
        <end position="150"/>
    </location>
</feature>
<evidence type="ECO:0000313" key="3">
    <source>
        <dbReference type="Proteomes" id="UP000184267"/>
    </source>
</evidence>
<protein>
    <submittedName>
        <fullName evidence="2">Uncharacterized protein</fullName>
    </submittedName>
</protein>
<feature type="compositionally biased region" description="Low complexity" evidence="1">
    <location>
        <begin position="434"/>
        <end position="443"/>
    </location>
</feature>
<dbReference type="OMA" id="HINSDYD"/>
<feature type="region of interest" description="Disordered" evidence="1">
    <location>
        <begin position="652"/>
        <end position="866"/>
    </location>
</feature>
<feature type="compositionally biased region" description="Low complexity" evidence="1">
    <location>
        <begin position="546"/>
        <end position="555"/>
    </location>
</feature>
<feature type="compositionally biased region" description="Polar residues" evidence="1">
    <location>
        <begin position="272"/>
        <end position="281"/>
    </location>
</feature>
<feature type="compositionally biased region" description="Low complexity" evidence="1">
    <location>
        <begin position="766"/>
        <end position="790"/>
    </location>
</feature>
<dbReference type="AlphaFoldDB" id="A0A1M2VSY9"/>
<feature type="compositionally biased region" description="Polar residues" evidence="1">
    <location>
        <begin position="330"/>
        <end position="351"/>
    </location>
</feature>
<keyword evidence="3" id="KW-1185">Reference proteome</keyword>
<proteinExistence type="predicted"/>
<feature type="compositionally biased region" description="Low complexity" evidence="1">
    <location>
        <begin position="30"/>
        <end position="43"/>
    </location>
</feature>
<accession>A0A1M2VSY9</accession>